<feature type="binding site" evidence="7">
    <location>
        <position position="14"/>
    </location>
    <ligand>
        <name>tRNA</name>
        <dbReference type="ChEBI" id="CHEBI:17843"/>
    </ligand>
</feature>
<comment type="function">
    <text evidence="7">Hydrolyzes ribosome-free peptidyl-tRNAs (with 1 or more amino acids incorporated), which drop off the ribosome during protein synthesis, or as a result of ribosome stalling.</text>
</comment>
<dbReference type="HOGENOM" id="CLU_062456_3_1_14"/>
<dbReference type="Gene3D" id="3.40.50.1470">
    <property type="entry name" value="Peptidyl-tRNA hydrolase"/>
    <property type="match status" value="1"/>
</dbReference>
<accession>E8ZKB5</accession>
<dbReference type="KEGG" id="mha:HF1_00730"/>
<evidence type="ECO:0000256" key="2">
    <source>
        <dbReference type="ARBA" id="ARBA00022555"/>
    </source>
</evidence>
<dbReference type="InterPro" id="IPR036416">
    <property type="entry name" value="Pept_tRNA_hydro_sf"/>
</dbReference>
<keyword evidence="9" id="KW-1185">Reference proteome</keyword>
<evidence type="ECO:0000313" key="8">
    <source>
        <dbReference type="EMBL" id="CBY92081.1"/>
    </source>
</evidence>
<evidence type="ECO:0000256" key="1">
    <source>
        <dbReference type="ARBA" id="ARBA00013260"/>
    </source>
</evidence>
<dbReference type="PROSITE" id="PS01196">
    <property type="entry name" value="PEPT_TRNA_HYDROL_2"/>
    <property type="match status" value="1"/>
</dbReference>
<dbReference type="HAMAP" id="MF_00083">
    <property type="entry name" value="Pept_tRNA_hydro_bact"/>
    <property type="match status" value="1"/>
</dbReference>
<dbReference type="OrthoDB" id="9800507at2"/>
<dbReference type="SUPFAM" id="SSF53178">
    <property type="entry name" value="Peptidyl-tRNA hydrolase-like"/>
    <property type="match status" value="1"/>
</dbReference>
<dbReference type="InterPro" id="IPR018171">
    <property type="entry name" value="Pept_tRNA_hydro_CS"/>
</dbReference>
<reference evidence="8 9" key="1">
    <citation type="journal article" date="2011" name="J. Bacteriol.">
        <title>Complete genome sequence of Mycoplasma haemofelis, a hemotropic mycoplasma.</title>
        <authorList>
            <person name="Barker E.N."/>
            <person name="Helps C.R."/>
            <person name="Peters I.R."/>
            <person name="Darby A.C."/>
            <person name="Radford A.D."/>
            <person name="Tasker S."/>
        </authorList>
    </citation>
    <scope>NUCLEOTIDE SEQUENCE [LARGE SCALE GENOMIC DNA]</scope>
    <source>
        <strain evidence="8 9">Langford 1</strain>
    </source>
</reference>
<keyword evidence="7" id="KW-0963">Cytoplasm</keyword>
<comment type="subcellular location">
    <subcellularLocation>
        <location evidence="7">Cytoplasm</location>
    </subcellularLocation>
</comment>
<comment type="catalytic activity">
    <reaction evidence="7">
        <text>an N-acyl-L-alpha-aminoacyl-tRNA + H2O = an N-acyl-L-amino acid + a tRNA + H(+)</text>
        <dbReference type="Rhea" id="RHEA:54448"/>
        <dbReference type="Rhea" id="RHEA-COMP:10123"/>
        <dbReference type="Rhea" id="RHEA-COMP:13883"/>
        <dbReference type="ChEBI" id="CHEBI:15377"/>
        <dbReference type="ChEBI" id="CHEBI:15378"/>
        <dbReference type="ChEBI" id="CHEBI:59874"/>
        <dbReference type="ChEBI" id="CHEBI:78442"/>
        <dbReference type="ChEBI" id="CHEBI:138191"/>
        <dbReference type="EC" id="3.1.1.29"/>
    </reaction>
</comment>
<feature type="active site" description="Proton acceptor" evidence="7">
    <location>
        <position position="19"/>
    </location>
</feature>
<feature type="binding site" evidence="7">
    <location>
        <position position="67"/>
    </location>
    <ligand>
        <name>tRNA</name>
        <dbReference type="ChEBI" id="CHEBI:17843"/>
    </ligand>
</feature>
<dbReference type="InterPro" id="IPR001328">
    <property type="entry name" value="Pept_tRNA_hydro"/>
</dbReference>
<sequence>MKVIVGLGNPGDKYERTHHNVGFLSIDYLVSQNLSSNVPNRSFKSLLYWLNNDSESVVFCKPQTFMNLSGEALREIKSFYKLQNSDFLVIYDDLYLETGRIKLSLNKGPAGHNGIKNIVKELDGNDFLKLRVGIGPRSKIENSIADFVLSRISDSDLEKIRLCFPKMQELLMSFLKGLSPDQLMNEFN</sequence>
<name>E8ZKB5_MYCHL</name>
<comment type="similarity">
    <text evidence="5 7">Belongs to the PTH family.</text>
</comment>
<dbReference type="GO" id="GO:0000049">
    <property type="term" value="F:tRNA binding"/>
    <property type="evidence" value="ECO:0007669"/>
    <property type="project" value="UniProtKB-UniRule"/>
</dbReference>
<feature type="site" description="Discriminates between blocked and unblocked aminoacyl-tRNA" evidence="7">
    <location>
        <position position="9"/>
    </location>
</feature>
<keyword evidence="2 7" id="KW-0820">tRNA-binding</keyword>
<dbReference type="PANTHER" id="PTHR17224:SF1">
    <property type="entry name" value="PEPTIDYL-TRNA HYDROLASE"/>
    <property type="match status" value="1"/>
</dbReference>
<evidence type="ECO:0000256" key="6">
    <source>
        <dbReference type="ARBA" id="ARBA00050038"/>
    </source>
</evidence>
<dbReference type="CDD" id="cd00462">
    <property type="entry name" value="PTH"/>
    <property type="match status" value="1"/>
</dbReference>
<dbReference type="Proteomes" id="UP000008637">
    <property type="component" value="Chromosome"/>
</dbReference>
<dbReference type="Pfam" id="PF01195">
    <property type="entry name" value="Pept_tRNA_hydro"/>
    <property type="match status" value="1"/>
</dbReference>
<proteinExistence type="inferred from homology"/>
<evidence type="ECO:0000313" key="9">
    <source>
        <dbReference type="Proteomes" id="UP000008637"/>
    </source>
</evidence>
<dbReference type="GO" id="GO:0006515">
    <property type="term" value="P:protein quality control for misfolded or incompletely synthesized proteins"/>
    <property type="evidence" value="ECO:0007669"/>
    <property type="project" value="UniProtKB-UniRule"/>
</dbReference>
<dbReference type="GO" id="GO:0004045">
    <property type="term" value="F:peptidyl-tRNA hydrolase activity"/>
    <property type="evidence" value="ECO:0007669"/>
    <property type="project" value="UniProtKB-UniRule"/>
</dbReference>
<evidence type="ECO:0000256" key="5">
    <source>
        <dbReference type="ARBA" id="ARBA00038063"/>
    </source>
</evidence>
<feature type="site" description="Stabilizes the basic form of H active site to accept a proton" evidence="7">
    <location>
        <position position="92"/>
    </location>
</feature>
<gene>
    <name evidence="7 8" type="primary">pth</name>
    <name evidence="8" type="ordered locus">HF1_00730</name>
</gene>
<organism evidence="8 9">
    <name type="scientific">Mycoplasma haemofelis (strain Langford 1)</name>
    <name type="common">Haemobartonella felis</name>
    <dbReference type="NCBI Taxonomy" id="941640"/>
    <lineage>
        <taxon>Bacteria</taxon>
        <taxon>Bacillati</taxon>
        <taxon>Mycoplasmatota</taxon>
        <taxon>Mollicutes</taxon>
        <taxon>Mycoplasmataceae</taxon>
        <taxon>Mycoplasma</taxon>
    </lineage>
</organism>
<keyword evidence="4 7" id="KW-0694">RNA-binding</keyword>
<evidence type="ECO:0000256" key="3">
    <source>
        <dbReference type="ARBA" id="ARBA00022801"/>
    </source>
</evidence>
<dbReference type="EC" id="3.1.1.29" evidence="1 7"/>
<dbReference type="GO" id="GO:0005737">
    <property type="term" value="C:cytoplasm"/>
    <property type="evidence" value="ECO:0007669"/>
    <property type="project" value="UniProtKB-SubCell"/>
</dbReference>
<feature type="binding site" evidence="7">
    <location>
        <position position="113"/>
    </location>
    <ligand>
        <name>tRNA</name>
        <dbReference type="ChEBI" id="CHEBI:17843"/>
    </ligand>
</feature>
<evidence type="ECO:0000256" key="7">
    <source>
        <dbReference type="HAMAP-Rule" id="MF_00083"/>
    </source>
</evidence>
<evidence type="ECO:0000256" key="4">
    <source>
        <dbReference type="ARBA" id="ARBA00022884"/>
    </source>
</evidence>
<comment type="function">
    <text evidence="7">Catalyzes the release of premature peptidyl moieties from peptidyl-tRNA molecules trapped in stalled 50S ribosomal subunits, and thus maintains levels of free tRNAs and 50S ribosomes.</text>
</comment>
<dbReference type="NCBIfam" id="TIGR00447">
    <property type="entry name" value="pth"/>
    <property type="match status" value="1"/>
</dbReference>
<dbReference type="GO" id="GO:0072344">
    <property type="term" value="P:rescue of stalled ribosome"/>
    <property type="evidence" value="ECO:0007669"/>
    <property type="project" value="UniProtKB-UniRule"/>
</dbReference>
<feature type="binding site" evidence="7">
    <location>
        <position position="65"/>
    </location>
    <ligand>
        <name>tRNA</name>
        <dbReference type="ChEBI" id="CHEBI:17843"/>
    </ligand>
</feature>
<keyword evidence="3 7" id="KW-0378">Hydrolase</keyword>
<dbReference type="PANTHER" id="PTHR17224">
    <property type="entry name" value="PEPTIDYL-TRNA HYDROLASE"/>
    <property type="match status" value="1"/>
</dbReference>
<dbReference type="EMBL" id="FR773153">
    <property type="protein sequence ID" value="CBY92081.1"/>
    <property type="molecule type" value="Genomic_DNA"/>
</dbReference>
<comment type="subunit">
    <text evidence="7">Monomer.</text>
</comment>
<protein>
    <recommendedName>
        <fullName evidence="6 7">Peptidyl-tRNA hydrolase</fullName>
        <shortName evidence="7">Pth</shortName>
        <ecNumber evidence="1 7">3.1.1.29</ecNumber>
    </recommendedName>
</protein>
<dbReference type="AlphaFoldDB" id="E8ZKB5"/>